<feature type="compositionally biased region" description="Basic and acidic residues" evidence="4">
    <location>
        <begin position="1247"/>
        <end position="1263"/>
    </location>
</feature>
<dbReference type="InterPro" id="IPR050944">
    <property type="entry name" value="FAM83"/>
</dbReference>
<feature type="compositionally biased region" description="Low complexity" evidence="4">
    <location>
        <begin position="1204"/>
        <end position="1215"/>
    </location>
</feature>
<name>A0A8J1JRZ0_XENTR</name>
<sequence length="1277" mass="143246">MARRSQSSSQGENPLDPNYLPPHYKEYYRIAIDALAENGPEAYEQFLMEEGAPDFLCPNEVEHISRSLQRPPESGQENPYPDSVYGSQEDADGSSGTYWPMDSDTAAPELDLGWPTIYGFQGTEVTTLMHPPPPDNPTIKEEVRRMIRSAQQVIGIVMDIFTDADILSELLDAANRRIPVYIILDQMNCQLFLDMAAKYRVNLNYVEFLRVRTVSGPTYFCRKGSTFKGNLQEKFLLVDCTMVLSGTYSFMWSFEKIHRSIAHIFQGELVSSFDEEFRILFAQSDPLIPSESALAKMDKSYMGMVPFAGPRPMFDRKLHFMFPREENPSQQFPSYGVDPDRHYFQPFRREDMIRQTMDPGGMRMYGKNLGDPMDKMQMSFVQNKQLEAMEAFKRHSFAEGTFENYTSSRQYSRQMFMNNNDEYRLQSSQVQKSQFMQFQSPLGTARPQGLFEKIRGGRQGLQEMDEFDSRYPTKGLPGEGHFALDGPPMRPGYNPSNSSREVRHGSDQMVIGGEGRFGQRSLGRQKFMCQISPTQKQGMEPKYFFHDQDADKKPQENKQGLRSWRISSYLSGIQSDQDEEGLPIPLDPELYDDALVPVERAVPASDTLFKYSMDPVPPYHPGTAPHDLPYDRANENPMKFSMDPVQLHRPNVPSQDVPMHLERAGNESLVKYSLDPIPPFKPNVAGTDVPMPLERKPTANEILSRYSVDPIPPYKTFGSTGDLSVEKAKENPPAEKEKEEGLLSRHDSFRTRTNPLIQRGSRLRSSLIFSSSKLEQHTSTAESVQEMQKEQSTSELVSENETGRTTSKVAEILQKYRGINKDANSTTVTQAKAASRTIHEESEDGQSVSAEEVAYKAVESTVDTKGSMSHVQQESQYRSVASSHLESLLGKHQTTLSMSKVEQMTSSIQTIGNISAAPSESGPTVPELSEVHKQSSISHMQQESHYKSVVTSKLEGLLNRDQQVMSMSKVEQTSSTIQTIGNISPAPPDSKESGPTITEVTEATQSSENLPTRPNSAFHFGSALESMSQNPTPSSSLNKSEEDLAKTDQNFFRKGSMRLKQFLQSKAEKKAEEDLASDNAKAEKQHSTLRRLSKSDSQEVAASTDMEEKSAKSLSVSPPKTSSISQSRLSASTSNVIFSSNLRDDTKVILEQISANSQKNRAEMVKQAQQIQATGDPDPATSKPESKTEGTASTDAAAITRTGSFLSRSRFSRPSPSSPEDRDILLKRMESIRKEKRVYSRFEVFCKKDEQPSHADDNDDKKAGKIIPKLLGNLIKK</sequence>
<accession>A0A8J1JRZ0</accession>
<dbReference type="SUPFAM" id="SSF56024">
    <property type="entry name" value="Phospholipase D/nuclease"/>
    <property type="match status" value="1"/>
</dbReference>
<dbReference type="Proteomes" id="UP000008143">
    <property type="component" value="Chromosome 6"/>
</dbReference>
<dbReference type="Gene3D" id="3.30.870.10">
    <property type="entry name" value="Endonuclease Chain A"/>
    <property type="match status" value="1"/>
</dbReference>
<comment type="subcellular location">
    <subcellularLocation>
        <location evidence="1">Cytoplasm</location>
    </subcellularLocation>
</comment>
<feature type="region of interest" description="Disordered" evidence="4">
    <location>
        <begin position="67"/>
        <end position="98"/>
    </location>
</feature>
<dbReference type="SMR" id="A0A8J1JRZ0"/>
<organism evidence="6 10">
    <name type="scientific">Xenopus tropicalis</name>
    <name type="common">Western clawed frog</name>
    <name type="synonym">Silurana tropicalis</name>
    <dbReference type="NCBI Taxonomy" id="8364"/>
    <lineage>
        <taxon>Eukaryota</taxon>
        <taxon>Metazoa</taxon>
        <taxon>Chordata</taxon>
        <taxon>Craniata</taxon>
        <taxon>Vertebrata</taxon>
        <taxon>Euteleostomi</taxon>
        <taxon>Amphibia</taxon>
        <taxon>Batrachia</taxon>
        <taxon>Anura</taxon>
        <taxon>Pipoidea</taxon>
        <taxon>Pipidae</taxon>
        <taxon>Xenopodinae</taxon>
        <taxon>Xenopus</taxon>
        <taxon>Silurana</taxon>
    </lineage>
</organism>
<evidence type="ECO:0000313" key="9">
    <source>
        <dbReference type="RefSeq" id="XP_031759345.1"/>
    </source>
</evidence>
<evidence type="ECO:0000313" key="7">
    <source>
        <dbReference type="RefSeq" id="XP_031759342.1"/>
    </source>
</evidence>
<evidence type="ECO:0000259" key="5">
    <source>
        <dbReference type="Pfam" id="PF07894"/>
    </source>
</evidence>
<evidence type="ECO:0000256" key="3">
    <source>
        <dbReference type="ARBA" id="ARBA00022490"/>
    </source>
</evidence>
<feature type="region of interest" description="Disordered" evidence="4">
    <location>
        <begin position="772"/>
        <end position="805"/>
    </location>
</feature>
<dbReference type="FunFam" id="3.30.870.10:FF:000004">
    <property type="entry name" value="protein FAM83H isoform X2"/>
    <property type="match status" value="1"/>
</dbReference>
<dbReference type="PANTHER" id="PTHR16181:SF29">
    <property type="entry name" value="PROTEIN FAM83A-RELATED"/>
    <property type="match status" value="1"/>
</dbReference>
<feature type="region of interest" description="Disordered" evidence="4">
    <location>
        <begin position="717"/>
        <end position="756"/>
    </location>
</feature>
<feature type="compositionally biased region" description="Polar residues" evidence="4">
    <location>
        <begin position="993"/>
        <end position="1015"/>
    </location>
</feature>
<feature type="region of interest" description="Disordered" evidence="4">
    <location>
        <begin position="1070"/>
        <end position="1130"/>
    </location>
</feature>
<feature type="compositionally biased region" description="Polar residues" evidence="4">
    <location>
        <begin position="971"/>
        <end position="982"/>
    </location>
</feature>
<feature type="compositionally biased region" description="Polar residues" evidence="4">
    <location>
        <begin position="1"/>
        <end position="12"/>
    </location>
</feature>
<dbReference type="RefSeq" id="XP_031759345.1">
    <property type="nucleotide sequence ID" value="XM_031903485.1"/>
</dbReference>
<dbReference type="RefSeq" id="XP_031759346.1">
    <property type="nucleotide sequence ID" value="XM_031903486.1"/>
</dbReference>
<feature type="domain" description="Scaffolding anchor of CK1" evidence="5">
    <location>
        <begin position="13"/>
        <end position="286"/>
    </location>
</feature>
<feature type="region of interest" description="Disordered" evidence="4">
    <location>
        <begin position="1"/>
        <end position="20"/>
    </location>
</feature>
<dbReference type="CTD" id="286077"/>
<dbReference type="GeneID" id="100135103"/>
<feature type="compositionally biased region" description="Polar residues" evidence="4">
    <location>
        <begin position="1112"/>
        <end position="1130"/>
    </location>
</feature>
<dbReference type="GO" id="GO:0005737">
    <property type="term" value="C:cytoplasm"/>
    <property type="evidence" value="ECO:0007669"/>
    <property type="project" value="UniProtKB-SubCell"/>
</dbReference>
<dbReference type="InterPro" id="IPR012461">
    <property type="entry name" value="SACK1"/>
</dbReference>
<feature type="region of interest" description="Disordered" evidence="4">
    <location>
        <begin position="1247"/>
        <end position="1266"/>
    </location>
</feature>
<gene>
    <name evidence="7 8 9 10" type="primary">fam83h</name>
</gene>
<evidence type="ECO:0000256" key="2">
    <source>
        <dbReference type="ARBA" id="ARBA00006937"/>
    </source>
</evidence>
<dbReference type="PANTHER" id="PTHR16181">
    <property type="entry name" value="PROTEIN FAM83A-RELATED"/>
    <property type="match status" value="1"/>
</dbReference>
<protein>
    <submittedName>
        <fullName evidence="7 8">Protein FAM83H isoform X1</fullName>
    </submittedName>
</protein>
<evidence type="ECO:0000313" key="10">
    <source>
        <dbReference type="RefSeq" id="XP_031759346.1"/>
    </source>
</evidence>
<evidence type="ECO:0000313" key="8">
    <source>
        <dbReference type="RefSeq" id="XP_031759344.1"/>
    </source>
</evidence>
<dbReference type="RefSeq" id="XP_031759342.1">
    <property type="nucleotide sequence ID" value="XM_031903482.1"/>
</dbReference>
<evidence type="ECO:0000256" key="4">
    <source>
        <dbReference type="SAM" id="MobiDB-lite"/>
    </source>
</evidence>
<comment type="similarity">
    <text evidence="2">Belongs to the FAM83 family.</text>
</comment>
<dbReference type="KEGG" id="xtr:100135103"/>
<proteinExistence type="inferred from homology"/>
<keyword evidence="6" id="KW-1185">Reference proteome</keyword>
<keyword evidence="3" id="KW-0963">Cytoplasm</keyword>
<dbReference type="CDD" id="cd09188">
    <property type="entry name" value="PLDc_FAM83H_N"/>
    <property type="match status" value="1"/>
</dbReference>
<dbReference type="RefSeq" id="XP_031759344.1">
    <property type="nucleotide sequence ID" value="XM_031903484.1"/>
</dbReference>
<dbReference type="AlphaFoldDB" id="A0A8J1JRZ0"/>
<reference evidence="7 8" key="1">
    <citation type="submission" date="2024-12" db="UniProtKB">
        <authorList>
            <consortium name="RefSeq"/>
        </authorList>
    </citation>
    <scope>IDENTIFICATION</scope>
    <source>
        <strain evidence="7 8">Nigerian</strain>
        <tissue evidence="7 8">Liver and blood</tissue>
    </source>
</reference>
<evidence type="ECO:0000256" key="1">
    <source>
        <dbReference type="ARBA" id="ARBA00004496"/>
    </source>
</evidence>
<evidence type="ECO:0000313" key="6">
    <source>
        <dbReference type="Proteomes" id="UP000008143"/>
    </source>
</evidence>
<dbReference type="InterPro" id="IPR041996">
    <property type="entry name" value="PLDc_FAM83H_N"/>
</dbReference>
<feature type="compositionally biased region" description="Polar residues" evidence="4">
    <location>
        <begin position="777"/>
        <end position="805"/>
    </location>
</feature>
<feature type="compositionally biased region" description="Basic and acidic residues" evidence="4">
    <location>
        <begin position="724"/>
        <end position="750"/>
    </location>
</feature>
<feature type="region of interest" description="Disordered" evidence="4">
    <location>
        <begin position="971"/>
        <end position="1018"/>
    </location>
</feature>
<dbReference type="Pfam" id="PF07894">
    <property type="entry name" value="SACK1"/>
    <property type="match status" value="1"/>
</dbReference>
<feature type="region of interest" description="Disordered" evidence="4">
    <location>
        <begin position="1158"/>
        <end position="1225"/>
    </location>
</feature>